<accession>X1PE49</accession>
<reference evidence="1" key="1">
    <citation type="journal article" date="2014" name="Front. Microbiol.">
        <title>High frequency of phylogenetically diverse reductive dehalogenase-homologous genes in deep subseafloor sedimentary metagenomes.</title>
        <authorList>
            <person name="Kawai M."/>
            <person name="Futagami T."/>
            <person name="Toyoda A."/>
            <person name="Takaki Y."/>
            <person name="Nishi S."/>
            <person name="Hori S."/>
            <person name="Arai W."/>
            <person name="Tsubouchi T."/>
            <person name="Morono Y."/>
            <person name="Uchiyama I."/>
            <person name="Ito T."/>
            <person name="Fujiyama A."/>
            <person name="Inagaki F."/>
            <person name="Takami H."/>
        </authorList>
    </citation>
    <scope>NUCLEOTIDE SEQUENCE</scope>
    <source>
        <strain evidence="1">Expedition CK06-06</strain>
    </source>
</reference>
<feature type="non-terminal residue" evidence="1">
    <location>
        <position position="1"/>
    </location>
</feature>
<gene>
    <name evidence="1" type="ORF">S06H3_50135</name>
</gene>
<evidence type="ECO:0000313" key="1">
    <source>
        <dbReference type="EMBL" id="GAI40761.1"/>
    </source>
</evidence>
<protein>
    <submittedName>
        <fullName evidence="1">Uncharacterized protein</fullName>
    </submittedName>
</protein>
<proteinExistence type="predicted"/>
<sequence length="133" mass="14431">TGKIWQGNGAGRPVPVDPPAAGAVLVVARTQVFMGFSPSAWTDLDLSGTIGENAALVLLKVWLSSYTDIFAVRKDGDTYEYYSETQWPHGCALARAESGHIVVLVPASDSGIIEWRCQNERSHCSVHIIAYIK</sequence>
<comment type="caution">
    <text evidence="1">The sequence shown here is derived from an EMBL/GenBank/DDBJ whole genome shotgun (WGS) entry which is preliminary data.</text>
</comment>
<organism evidence="1">
    <name type="scientific">marine sediment metagenome</name>
    <dbReference type="NCBI Taxonomy" id="412755"/>
    <lineage>
        <taxon>unclassified sequences</taxon>
        <taxon>metagenomes</taxon>
        <taxon>ecological metagenomes</taxon>
    </lineage>
</organism>
<dbReference type="AlphaFoldDB" id="X1PE49"/>
<name>X1PE49_9ZZZZ</name>
<dbReference type="EMBL" id="BARV01031712">
    <property type="protein sequence ID" value="GAI40761.1"/>
    <property type="molecule type" value="Genomic_DNA"/>
</dbReference>